<dbReference type="PANTHER" id="PTHR40077:SF2">
    <property type="entry name" value="MEMBRANE PROTEIN"/>
    <property type="match status" value="1"/>
</dbReference>
<feature type="transmembrane region" description="Helical" evidence="6">
    <location>
        <begin position="33"/>
        <end position="55"/>
    </location>
</feature>
<evidence type="ECO:0000313" key="8">
    <source>
        <dbReference type="EMBL" id="AMM33455.1"/>
    </source>
</evidence>
<dbReference type="EMBL" id="CP014518">
    <property type="protein sequence ID" value="AMM33455.1"/>
    <property type="molecule type" value="Genomic_DNA"/>
</dbReference>
<keyword evidence="3 6" id="KW-0812">Transmembrane</keyword>
<evidence type="ECO:0000259" key="7">
    <source>
        <dbReference type="Pfam" id="PF12823"/>
    </source>
</evidence>
<dbReference type="OrthoDB" id="9342687at2"/>
<evidence type="ECO:0000256" key="4">
    <source>
        <dbReference type="ARBA" id="ARBA00022989"/>
    </source>
</evidence>
<protein>
    <submittedName>
        <fullName evidence="8">Membrane protein</fullName>
    </submittedName>
</protein>
<evidence type="ECO:0000256" key="1">
    <source>
        <dbReference type="ARBA" id="ARBA00004651"/>
    </source>
</evidence>
<evidence type="ECO:0000256" key="5">
    <source>
        <dbReference type="ARBA" id="ARBA00023136"/>
    </source>
</evidence>
<accession>A0A127A486</accession>
<dbReference type="STRING" id="37927.SA2016_2790"/>
<proteinExistence type="predicted"/>
<evidence type="ECO:0000256" key="3">
    <source>
        <dbReference type="ARBA" id="ARBA00022692"/>
    </source>
</evidence>
<dbReference type="Proteomes" id="UP000070134">
    <property type="component" value="Chromosome"/>
</dbReference>
<sequence>MIDPKPALGRAAGQRRFGGTVAQIRSALKFYRFAAYITGTMLLLLCAEMIARYAFGQFLYAGGSDAFTGKPFGFGFADADPAGVVGGANLSITILIVHGWMYVIYLISNFRLWSLMRWPFPRFILMALGGVVPFLSFIVERRMHAEAERDLESHPDAGQRY</sequence>
<dbReference type="Pfam" id="PF12823">
    <property type="entry name" value="DUF3817"/>
    <property type="match status" value="1"/>
</dbReference>
<comment type="subcellular location">
    <subcellularLocation>
        <location evidence="1">Cell membrane</location>
        <topology evidence="1">Multi-pass membrane protein</topology>
    </subcellularLocation>
</comment>
<dbReference type="PATRIC" id="fig|37927.3.peg.2866"/>
<dbReference type="NCBIfam" id="TIGR03954">
    <property type="entry name" value="integ_memb_HG"/>
    <property type="match status" value="1"/>
</dbReference>
<dbReference type="InterPro" id="IPR023845">
    <property type="entry name" value="DUF3817_TM"/>
</dbReference>
<keyword evidence="5 6" id="KW-0472">Membrane</keyword>
<evidence type="ECO:0000256" key="6">
    <source>
        <dbReference type="SAM" id="Phobius"/>
    </source>
</evidence>
<keyword evidence="2" id="KW-1003">Cell membrane</keyword>
<evidence type="ECO:0000313" key="9">
    <source>
        <dbReference type="Proteomes" id="UP000070134"/>
    </source>
</evidence>
<dbReference type="RefSeq" id="WP_066499116.1">
    <property type="nucleotide sequence ID" value="NZ_BJMO01000005.1"/>
</dbReference>
<keyword evidence="9" id="KW-1185">Reference proteome</keyword>
<dbReference type="PANTHER" id="PTHR40077">
    <property type="entry name" value="MEMBRANE PROTEIN-RELATED"/>
    <property type="match status" value="1"/>
</dbReference>
<feature type="transmembrane region" description="Helical" evidence="6">
    <location>
        <begin position="90"/>
        <end position="108"/>
    </location>
</feature>
<dbReference type="KEGG" id="satk:SA2016_2790"/>
<evidence type="ECO:0000256" key="2">
    <source>
        <dbReference type="ARBA" id="ARBA00022475"/>
    </source>
</evidence>
<organism evidence="8 9">
    <name type="scientific">Sinomonas atrocyanea</name>
    <dbReference type="NCBI Taxonomy" id="37927"/>
    <lineage>
        <taxon>Bacteria</taxon>
        <taxon>Bacillati</taxon>
        <taxon>Actinomycetota</taxon>
        <taxon>Actinomycetes</taxon>
        <taxon>Micrococcales</taxon>
        <taxon>Micrococcaceae</taxon>
        <taxon>Sinomonas</taxon>
    </lineage>
</organism>
<gene>
    <name evidence="8" type="ORF">SA2016_2790</name>
</gene>
<dbReference type="AlphaFoldDB" id="A0A127A486"/>
<name>A0A127A486_9MICC</name>
<feature type="domain" description="DUF3817" evidence="7">
    <location>
        <begin position="28"/>
        <end position="144"/>
    </location>
</feature>
<reference evidence="8 9" key="1">
    <citation type="submission" date="2016-02" db="EMBL/GenBank/DDBJ databases">
        <title>Complete genome of Sinomonas atrocyanea KCTC 3377.</title>
        <authorList>
            <person name="Kim K.M."/>
        </authorList>
    </citation>
    <scope>NUCLEOTIDE SEQUENCE [LARGE SCALE GENOMIC DNA]</scope>
    <source>
        <strain evidence="8 9">KCTC 3377</strain>
    </source>
</reference>
<dbReference type="GO" id="GO:0005886">
    <property type="term" value="C:plasma membrane"/>
    <property type="evidence" value="ECO:0007669"/>
    <property type="project" value="UniProtKB-SubCell"/>
</dbReference>
<keyword evidence="4 6" id="KW-1133">Transmembrane helix</keyword>
<feature type="transmembrane region" description="Helical" evidence="6">
    <location>
        <begin position="120"/>
        <end position="139"/>
    </location>
</feature>